<feature type="compositionally biased region" description="Basic residues" evidence="9">
    <location>
        <begin position="145"/>
        <end position="155"/>
    </location>
</feature>
<sequence length="864" mass="95347">MADRNTSPSSTASLHSLVTAPAGKDLDSRTSTASPPTSTPPTSLGDEASILSETSKMEVIETREEVSTPRAVLPSPTAPQSAPDASSDSAPRRAMRNTRKSVVTYNVQILAGTAIHTPTKYLEKHHENVVHGDIQEVIKTNPTPPKKHVGKRRTKSVSADLEDPAEQQLASEAAQAAQRRTSTRLGNDLRRAALENLGGAGVAVANTISAGKEFVQKTLKRSASDSRLRSSFRSAAPQSSKFKEDSSSDEDEEEEEEKEPEYFKPKTKQWLKQGLYVGQERGFDARFTEKRNRARREARRAKESKVLPLPLFATEIQLESNPRIVYQSFKLPYDVYNPLPRKVKVDGWVKLNRNRFIGDASALWKREKHGDASQCFCDPEDGCGETCHNRIMAYECDETNCPLTPEQCNNRPFAQLKKRAKGNGYDYGVEVMETEGKGYGVRAMRCFEPHQIIVEYAGEIITQDECERRMKQIYKKDKCYYLMSFDNKMIIDATRGTIARFVNHSCEPNCEMIKWTVGGEPRMALFAGSRGIMTGEELTYDYNFDPFSLKNIQECRCGTKSCRGVLGPKPKKPANHEERSLPSALLAGAKRKLQDVFGGGRGSVSAPNSPKKRMVATSAMTKARNALAQNEAERERATREAEAHAAMIASREIRAMQRRKALATSKRGRLLHKASTAAKPTVRTSKKTVINLKRKVTAPRTAPKPGALKPVKNLPGKAVKGSLLQRPSKAAHLLSRHRSATPESSSEEESPNITPASLRSANKKATPNRKAIKPLKLSKAGKLGQRTLEVPDSESEVESDSEEEEVPDSDVDAEYGKAVAKSKFHGKKKGSASAPRGIHKTGAGVAKIPRGRVRNSRGRYEKKA</sequence>
<dbReference type="Proteomes" id="UP000799764">
    <property type="component" value="Unassembled WGS sequence"/>
</dbReference>
<feature type="domain" description="Post-SET" evidence="11">
    <location>
        <begin position="551"/>
        <end position="567"/>
    </location>
</feature>
<dbReference type="InterPro" id="IPR006560">
    <property type="entry name" value="AWS_dom"/>
</dbReference>
<gene>
    <name evidence="13" type="ORF">P171DRAFT_466966</name>
</gene>
<dbReference type="EMBL" id="MU001511">
    <property type="protein sequence ID" value="KAF2438746.1"/>
    <property type="molecule type" value="Genomic_DNA"/>
</dbReference>
<dbReference type="InterPro" id="IPR003616">
    <property type="entry name" value="Post-SET_dom"/>
</dbReference>
<feature type="compositionally biased region" description="Basic residues" evidence="9">
    <location>
        <begin position="663"/>
        <end position="672"/>
    </location>
</feature>
<comment type="subcellular location">
    <subcellularLocation>
        <location evidence="2">Chromosome</location>
    </subcellularLocation>
    <subcellularLocation>
        <location evidence="1">Nucleus</location>
    </subcellularLocation>
</comment>
<dbReference type="Pfam" id="PF17907">
    <property type="entry name" value="AWS"/>
    <property type="match status" value="1"/>
</dbReference>
<feature type="compositionally biased region" description="Polar residues" evidence="9">
    <location>
        <begin position="1"/>
        <end position="16"/>
    </location>
</feature>
<dbReference type="OrthoDB" id="422362at2759"/>
<dbReference type="GO" id="GO:0032259">
    <property type="term" value="P:methylation"/>
    <property type="evidence" value="ECO:0007669"/>
    <property type="project" value="UniProtKB-KW"/>
</dbReference>
<evidence type="ECO:0000259" key="10">
    <source>
        <dbReference type="PROSITE" id="PS50280"/>
    </source>
</evidence>
<dbReference type="FunFam" id="2.170.270.10:FF:000037">
    <property type="entry name" value="Histone-lysine N-methyltransferase"/>
    <property type="match status" value="1"/>
</dbReference>
<feature type="region of interest" description="Disordered" evidence="9">
    <location>
        <begin position="225"/>
        <end position="264"/>
    </location>
</feature>
<feature type="compositionally biased region" description="Basic and acidic residues" evidence="9">
    <location>
        <begin position="55"/>
        <end position="67"/>
    </location>
</feature>
<evidence type="ECO:0000313" key="14">
    <source>
        <dbReference type="Proteomes" id="UP000799764"/>
    </source>
</evidence>
<evidence type="ECO:0000256" key="4">
    <source>
        <dbReference type="ARBA" id="ARBA00022603"/>
    </source>
</evidence>
<feature type="compositionally biased region" description="Low complexity" evidence="9">
    <location>
        <begin position="166"/>
        <end position="184"/>
    </location>
</feature>
<evidence type="ECO:0000259" key="12">
    <source>
        <dbReference type="PROSITE" id="PS51215"/>
    </source>
</evidence>
<accession>A0A9P4P944</accession>
<reference evidence="13" key="1">
    <citation type="journal article" date="2020" name="Stud. Mycol.">
        <title>101 Dothideomycetes genomes: a test case for predicting lifestyles and emergence of pathogens.</title>
        <authorList>
            <person name="Haridas S."/>
            <person name="Albert R."/>
            <person name="Binder M."/>
            <person name="Bloem J."/>
            <person name="Labutti K."/>
            <person name="Salamov A."/>
            <person name="Andreopoulos B."/>
            <person name="Baker S."/>
            <person name="Barry K."/>
            <person name="Bills G."/>
            <person name="Bluhm B."/>
            <person name="Cannon C."/>
            <person name="Castanera R."/>
            <person name="Culley D."/>
            <person name="Daum C."/>
            <person name="Ezra D."/>
            <person name="Gonzalez J."/>
            <person name="Henrissat B."/>
            <person name="Kuo A."/>
            <person name="Liang C."/>
            <person name="Lipzen A."/>
            <person name="Lutzoni F."/>
            <person name="Magnuson J."/>
            <person name="Mondo S."/>
            <person name="Nolan M."/>
            <person name="Ohm R."/>
            <person name="Pangilinan J."/>
            <person name="Park H.-J."/>
            <person name="Ramirez L."/>
            <person name="Alfaro M."/>
            <person name="Sun H."/>
            <person name="Tritt A."/>
            <person name="Yoshinaga Y."/>
            <person name="Zwiers L.-H."/>
            <person name="Turgeon B."/>
            <person name="Goodwin S."/>
            <person name="Spatafora J."/>
            <person name="Crous P."/>
            <person name="Grigoriev I."/>
        </authorList>
    </citation>
    <scope>NUCLEOTIDE SEQUENCE</scope>
    <source>
        <strain evidence="13">CBS 690.94</strain>
    </source>
</reference>
<feature type="region of interest" description="Disordered" evidence="9">
    <location>
        <begin position="663"/>
        <end position="864"/>
    </location>
</feature>
<feature type="region of interest" description="Disordered" evidence="9">
    <location>
        <begin position="138"/>
        <end position="184"/>
    </location>
</feature>
<dbReference type="SUPFAM" id="SSF82199">
    <property type="entry name" value="SET domain"/>
    <property type="match status" value="1"/>
</dbReference>
<name>A0A9P4P944_9PLEO</name>
<organism evidence="13 14">
    <name type="scientific">Karstenula rhodostoma CBS 690.94</name>
    <dbReference type="NCBI Taxonomy" id="1392251"/>
    <lineage>
        <taxon>Eukaryota</taxon>
        <taxon>Fungi</taxon>
        <taxon>Dikarya</taxon>
        <taxon>Ascomycota</taxon>
        <taxon>Pezizomycotina</taxon>
        <taxon>Dothideomycetes</taxon>
        <taxon>Pleosporomycetidae</taxon>
        <taxon>Pleosporales</taxon>
        <taxon>Massarineae</taxon>
        <taxon>Didymosphaeriaceae</taxon>
        <taxon>Karstenula</taxon>
    </lineage>
</organism>
<dbReference type="InterPro" id="IPR001214">
    <property type="entry name" value="SET_dom"/>
</dbReference>
<keyword evidence="7" id="KW-0539">Nucleus</keyword>
<feature type="compositionally biased region" description="Polar residues" evidence="9">
    <location>
        <begin position="751"/>
        <end position="765"/>
    </location>
</feature>
<evidence type="ECO:0000256" key="8">
    <source>
        <dbReference type="SAM" id="Coils"/>
    </source>
</evidence>
<keyword evidence="14" id="KW-1185">Reference proteome</keyword>
<dbReference type="SMART" id="SM00317">
    <property type="entry name" value="SET"/>
    <property type="match status" value="1"/>
</dbReference>
<evidence type="ECO:0000256" key="7">
    <source>
        <dbReference type="ARBA" id="ARBA00023242"/>
    </source>
</evidence>
<dbReference type="Gene3D" id="2.170.270.10">
    <property type="entry name" value="SET domain"/>
    <property type="match status" value="1"/>
</dbReference>
<dbReference type="SMART" id="SM00570">
    <property type="entry name" value="AWS"/>
    <property type="match status" value="1"/>
</dbReference>
<comment type="caution">
    <text evidence="13">The sequence shown here is derived from an EMBL/GenBank/DDBJ whole genome shotgun (WGS) entry which is preliminary data.</text>
</comment>
<dbReference type="AlphaFoldDB" id="A0A9P4P944"/>
<dbReference type="PROSITE" id="PS50868">
    <property type="entry name" value="POST_SET"/>
    <property type="match status" value="1"/>
</dbReference>
<feature type="compositionally biased region" description="Basic residues" evidence="9">
    <location>
        <begin position="820"/>
        <end position="830"/>
    </location>
</feature>
<evidence type="ECO:0008006" key="15">
    <source>
        <dbReference type="Google" id="ProtNLM"/>
    </source>
</evidence>
<keyword evidence="4" id="KW-0489">Methyltransferase</keyword>
<keyword evidence="6" id="KW-0949">S-adenosyl-L-methionine</keyword>
<feature type="region of interest" description="Disordered" evidence="9">
    <location>
        <begin position="1"/>
        <end position="99"/>
    </location>
</feature>
<evidence type="ECO:0000256" key="2">
    <source>
        <dbReference type="ARBA" id="ARBA00004286"/>
    </source>
</evidence>
<evidence type="ECO:0000313" key="13">
    <source>
        <dbReference type="EMBL" id="KAF2438746.1"/>
    </source>
</evidence>
<dbReference type="PROSITE" id="PS50280">
    <property type="entry name" value="SET"/>
    <property type="match status" value="1"/>
</dbReference>
<dbReference type="PANTHER" id="PTHR22884">
    <property type="entry name" value="SET DOMAIN PROTEINS"/>
    <property type="match status" value="1"/>
</dbReference>
<feature type="compositionally biased region" description="Acidic residues" evidence="9">
    <location>
        <begin position="247"/>
        <end position="259"/>
    </location>
</feature>
<protein>
    <recommendedName>
        <fullName evidence="15">SET domain-containing protein</fullName>
    </recommendedName>
</protein>
<feature type="coiled-coil region" evidence="8">
    <location>
        <begin position="620"/>
        <end position="647"/>
    </location>
</feature>
<feature type="compositionally biased region" description="Acidic residues" evidence="9">
    <location>
        <begin position="791"/>
        <end position="813"/>
    </location>
</feature>
<dbReference type="InterPro" id="IPR050777">
    <property type="entry name" value="SET2_Histone-Lys_MeTrsfase"/>
</dbReference>
<keyword evidence="5" id="KW-0808">Transferase</keyword>
<feature type="compositionally biased region" description="Low complexity" evidence="9">
    <location>
        <begin position="29"/>
        <end position="43"/>
    </location>
</feature>
<keyword evidence="3" id="KW-0158">Chromosome</keyword>
<evidence type="ECO:0000256" key="6">
    <source>
        <dbReference type="ARBA" id="ARBA00022691"/>
    </source>
</evidence>
<dbReference type="GO" id="GO:0005694">
    <property type="term" value="C:chromosome"/>
    <property type="evidence" value="ECO:0007669"/>
    <property type="project" value="UniProtKB-SubCell"/>
</dbReference>
<evidence type="ECO:0000256" key="5">
    <source>
        <dbReference type="ARBA" id="ARBA00022679"/>
    </source>
</evidence>
<dbReference type="Pfam" id="PF00856">
    <property type="entry name" value="SET"/>
    <property type="match status" value="1"/>
</dbReference>
<dbReference type="GO" id="GO:0005634">
    <property type="term" value="C:nucleus"/>
    <property type="evidence" value="ECO:0007669"/>
    <property type="project" value="UniProtKB-SubCell"/>
</dbReference>
<feature type="compositionally biased region" description="Polar residues" evidence="9">
    <location>
        <begin position="229"/>
        <end position="238"/>
    </location>
</feature>
<proteinExistence type="predicted"/>
<feature type="domain" description="AWS" evidence="12">
    <location>
        <begin position="370"/>
        <end position="417"/>
    </location>
</feature>
<keyword evidence="8" id="KW-0175">Coiled coil</keyword>
<evidence type="ECO:0000259" key="11">
    <source>
        <dbReference type="PROSITE" id="PS50868"/>
    </source>
</evidence>
<feature type="compositionally biased region" description="Low complexity" evidence="9">
    <location>
        <begin position="74"/>
        <end position="89"/>
    </location>
</feature>
<feature type="domain" description="SET" evidence="10">
    <location>
        <begin position="427"/>
        <end position="543"/>
    </location>
</feature>
<dbReference type="GO" id="GO:0042054">
    <property type="term" value="F:histone methyltransferase activity"/>
    <property type="evidence" value="ECO:0007669"/>
    <property type="project" value="InterPro"/>
</dbReference>
<evidence type="ECO:0000256" key="9">
    <source>
        <dbReference type="SAM" id="MobiDB-lite"/>
    </source>
</evidence>
<evidence type="ECO:0000256" key="1">
    <source>
        <dbReference type="ARBA" id="ARBA00004123"/>
    </source>
</evidence>
<evidence type="ECO:0000256" key="3">
    <source>
        <dbReference type="ARBA" id="ARBA00022454"/>
    </source>
</evidence>
<dbReference type="InterPro" id="IPR046341">
    <property type="entry name" value="SET_dom_sf"/>
</dbReference>
<dbReference type="PROSITE" id="PS51215">
    <property type="entry name" value="AWS"/>
    <property type="match status" value="1"/>
</dbReference>